<dbReference type="Proteomes" id="UP000250299">
    <property type="component" value="Chromosome"/>
</dbReference>
<dbReference type="EMBL" id="CP029693">
    <property type="protein sequence ID" value="AWY44131.1"/>
    <property type="molecule type" value="Genomic_DNA"/>
</dbReference>
<gene>
    <name evidence="1" type="ORF">DKY63_31165</name>
</gene>
<reference evidence="1 2" key="1">
    <citation type="submission" date="2018-05" db="EMBL/GenBank/DDBJ databases">
        <title>Whole genome sequence of Pseudomonas putida JBC17.</title>
        <authorList>
            <person name="Lee Y.H."/>
            <person name="David K."/>
        </authorList>
    </citation>
    <scope>NUCLEOTIDE SEQUENCE [LARGE SCALE GENOMIC DNA]</scope>
    <source>
        <strain evidence="1 2">JBC17</strain>
    </source>
</reference>
<protein>
    <submittedName>
        <fullName evidence="1">Uncharacterized protein</fullName>
    </submittedName>
</protein>
<proteinExistence type="predicted"/>
<organism evidence="1 2">
    <name type="scientific">Pseudomonas putida</name>
    <name type="common">Arthrobacter siderocapsulatus</name>
    <dbReference type="NCBI Taxonomy" id="303"/>
    <lineage>
        <taxon>Bacteria</taxon>
        <taxon>Pseudomonadati</taxon>
        <taxon>Pseudomonadota</taxon>
        <taxon>Gammaproteobacteria</taxon>
        <taxon>Pseudomonadales</taxon>
        <taxon>Pseudomonadaceae</taxon>
        <taxon>Pseudomonas</taxon>
    </lineage>
</organism>
<accession>A0A2Z4RSH0</accession>
<dbReference type="AlphaFoldDB" id="A0A2Z4RSH0"/>
<sequence>MLIHGGILSNAMMSIEMKSPLFFMDPKASFRMVHKLKYCQLMAVKQGIGWVRLECVAGSKDRSLRQLLQGDVCSVGSSVGCRSLIPLR</sequence>
<evidence type="ECO:0000313" key="1">
    <source>
        <dbReference type="EMBL" id="AWY44131.1"/>
    </source>
</evidence>
<name>A0A2Z4RSH0_PSEPU</name>
<evidence type="ECO:0000313" key="2">
    <source>
        <dbReference type="Proteomes" id="UP000250299"/>
    </source>
</evidence>